<organism evidence="2 3">
    <name type="scientific">Oryza sativa subsp. japonica</name>
    <name type="common">Rice</name>
    <dbReference type="NCBI Taxonomy" id="39947"/>
    <lineage>
        <taxon>Eukaryota</taxon>
        <taxon>Viridiplantae</taxon>
        <taxon>Streptophyta</taxon>
        <taxon>Embryophyta</taxon>
        <taxon>Tracheophyta</taxon>
        <taxon>Spermatophyta</taxon>
        <taxon>Magnoliopsida</taxon>
        <taxon>Liliopsida</taxon>
        <taxon>Poales</taxon>
        <taxon>Poaceae</taxon>
        <taxon>BOP clade</taxon>
        <taxon>Oryzoideae</taxon>
        <taxon>Oryzeae</taxon>
        <taxon>Oryzinae</taxon>
        <taxon>Oryza</taxon>
        <taxon>Oryza sativa</taxon>
    </lineage>
</organism>
<reference evidence="3" key="1">
    <citation type="journal article" date="2005" name="Nature">
        <title>The map-based sequence of the rice genome.</title>
        <authorList>
            <consortium name="International rice genome sequencing project (IRGSP)"/>
            <person name="Matsumoto T."/>
            <person name="Wu J."/>
            <person name="Kanamori H."/>
            <person name="Katayose Y."/>
            <person name="Fujisawa M."/>
            <person name="Namiki N."/>
            <person name="Mizuno H."/>
            <person name="Yamamoto K."/>
            <person name="Antonio B.A."/>
            <person name="Baba T."/>
            <person name="Sakata K."/>
            <person name="Nagamura Y."/>
            <person name="Aoki H."/>
            <person name="Arikawa K."/>
            <person name="Arita K."/>
            <person name="Bito T."/>
            <person name="Chiden Y."/>
            <person name="Fujitsuka N."/>
            <person name="Fukunaka R."/>
            <person name="Hamada M."/>
            <person name="Harada C."/>
            <person name="Hayashi A."/>
            <person name="Hijishita S."/>
            <person name="Honda M."/>
            <person name="Hosokawa S."/>
            <person name="Ichikawa Y."/>
            <person name="Idonuma A."/>
            <person name="Iijima M."/>
            <person name="Ikeda M."/>
            <person name="Ikeno M."/>
            <person name="Ito K."/>
            <person name="Ito S."/>
            <person name="Ito T."/>
            <person name="Ito Y."/>
            <person name="Ito Y."/>
            <person name="Iwabuchi A."/>
            <person name="Kamiya K."/>
            <person name="Karasawa W."/>
            <person name="Kurita K."/>
            <person name="Katagiri S."/>
            <person name="Kikuta A."/>
            <person name="Kobayashi H."/>
            <person name="Kobayashi N."/>
            <person name="Machita K."/>
            <person name="Maehara T."/>
            <person name="Masukawa M."/>
            <person name="Mizubayashi T."/>
            <person name="Mukai Y."/>
            <person name="Nagasaki H."/>
            <person name="Nagata Y."/>
            <person name="Naito S."/>
            <person name="Nakashima M."/>
            <person name="Nakama Y."/>
            <person name="Nakamichi Y."/>
            <person name="Nakamura M."/>
            <person name="Meguro A."/>
            <person name="Negishi M."/>
            <person name="Ohta I."/>
            <person name="Ohta T."/>
            <person name="Okamoto M."/>
            <person name="Ono N."/>
            <person name="Saji S."/>
            <person name="Sakaguchi M."/>
            <person name="Sakai K."/>
            <person name="Shibata M."/>
            <person name="Shimokawa T."/>
            <person name="Song J."/>
            <person name="Takazaki Y."/>
            <person name="Terasawa K."/>
            <person name="Tsugane M."/>
            <person name="Tsuji K."/>
            <person name="Ueda S."/>
            <person name="Waki K."/>
            <person name="Yamagata H."/>
            <person name="Yamamoto M."/>
            <person name="Yamamoto S."/>
            <person name="Yamane H."/>
            <person name="Yoshiki S."/>
            <person name="Yoshihara R."/>
            <person name="Yukawa K."/>
            <person name="Zhong H."/>
            <person name="Yano M."/>
            <person name="Yuan Q."/>
            <person name="Ouyang S."/>
            <person name="Liu J."/>
            <person name="Jones K.M."/>
            <person name="Gansberger K."/>
            <person name="Moffat K."/>
            <person name="Hill J."/>
            <person name="Bera J."/>
            <person name="Fadrosh D."/>
            <person name="Jin S."/>
            <person name="Johri S."/>
            <person name="Kim M."/>
            <person name="Overton L."/>
            <person name="Reardon M."/>
            <person name="Tsitrin T."/>
            <person name="Vuong H."/>
            <person name="Weaver B."/>
            <person name="Ciecko A."/>
            <person name="Tallon L."/>
            <person name="Jackson J."/>
            <person name="Pai G."/>
            <person name="Aken S.V."/>
            <person name="Utterback T."/>
            <person name="Reidmuller S."/>
            <person name="Feldblyum T."/>
            <person name="Hsiao J."/>
            <person name="Zismann V."/>
            <person name="Iobst S."/>
            <person name="de Vazeille A.R."/>
            <person name="Buell C.R."/>
            <person name="Ying K."/>
            <person name="Li Y."/>
            <person name="Lu T."/>
            <person name="Huang Y."/>
            <person name="Zhao Q."/>
            <person name="Feng Q."/>
            <person name="Zhang L."/>
            <person name="Zhu J."/>
            <person name="Weng Q."/>
            <person name="Mu J."/>
            <person name="Lu Y."/>
            <person name="Fan D."/>
            <person name="Liu Y."/>
            <person name="Guan J."/>
            <person name="Zhang Y."/>
            <person name="Yu S."/>
            <person name="Liu X."/>
            <person name="Zhang Y."/>
            <person name="Hong G."/>
            <person name="Han B."/>
            <person name="Choisne N."/>
            <person name="Demange N."/>
            <person name="Orjeda G."/>
            <person name="Samain S."/>
            <person name="Cattolico L."/>
            <person name="Pelletier E."/>
            <person name="Couloux A."/>
            <person name="Segurens B."/>
            <person name="Wincker P."/>
            <person name="D'Hont A."/>
            <person name="Scarpelli C."/>
            <person name="Weissenbach J."/>
            <person name="Salanoubat M."/>
            <person name="Quetier F."/>
            <person name="Yu Y."/>
            <person name="Kim H.R."/>
            <person name="Rambo T."/>
            <person name="Currie J."/>
            <person name="Collura K."/>
            <person name="Luo M."/>
            <person name="Yang T."/>
            <person name="Ammiraju J.S.S."/>
            <person name="Engler F."/>
            <person name="Soderlund C."/>
            <person name="Wing R.A."/>
            <person name="Palmer L.E."/>
            <person name="de la Bastide M."/>
            <person name="Spiegel L."/>
            <person name="Nascimento L."/>
            <person name="Zutavern T."/>
            <person name="O'Shaughnessy A."/>
            <person name="Dike S."/>
            <person name="Dedhia N."/>
            <person name="Preston R."/>
            <person name="Balija V."/>
            <person name="McCombie W.R."/>
            <person name="Chow T."/>
            <person name="Chen H."/>
            <person name="Chung M."/>
            <person name="Chen C."/>
            <person name="Shaw J."/>
            <person name="Wu H."/>
            <person name="Hsiao K."/>
            <person name="Chao Y."/>
            <person name="Chu M."/>
            <person name="Cheng C."/>
            <person name="Hour A."/>
            <person name="Lee P."/>
            <person name="Lin S."/>
            <person name="Lin Y."/>
            <person name="Liou J."/>
            <person name="Liu S."/>
            <person name="Hsing Y."/>
            <person name="Raghuvanshi S."/>
            <person name="Mohanty A."/>
            <person name="Bharti A.K."/>
            <person name="Gaur A."/>
            <person name="Gupta V."/>
            <person name="Kumar D."/>
            <person name="Ravi V."/>
            <person name="Vij S."/>
            <person name="Kapur A."/>
            <person name="Khurana P."/>
            <person name="Khurana P."/>
            <person name="Khurana J.P."/>
            <person name="Tyagi A.K."/>
            <person name="Gaikwad K."/>
            <person name="Singh A."/>
            <person name="Dalal V."/>
            <person name="Srivastava S."/>
            <person name="Dixit A."/>
            <person name="Pal A.K."/>
            <person name="Ghazi I.A."/>
            <person name="Yadav M."/>
            <person name="Pandit A."/>
            <person name="Bhargava A."/>
            <person name="Sureshbabu K."/>
            <person name="Batra K."/>
            <person name="Sharma T.R."/>
            <person name="Mohapatra T."/>
            <person name="Singh N.K."/>
            <person name="Messing J."/>
            <person name="Nelson A.B."/>
            <person name="Fuks G."/>
            <person name="Kavchok S."/>
            <person name="Keizer G."/>
            <person name="Linton E."/>
            <person name="Llaca V."/>
            <person name="Song R."/>
            <person name="Tanyolac B."/>
            <person name="Young S."/>
            <person name="Ho-Il K."/>
            <person name="Hahn J.H."/>
            <person name="Sangsakoo G."/>
            <person name="Vanavichit A."/>
            <person name="de Mattos Luiz.A.T."/>
            <person name="Zimmer P.D."/>
            <person name="Malone G."/>
            <person name="Dellagostin O."/>
            <person name="de Oliveira A.C."/>
            <person name="Bevan M."/>
            <person name="Bancroft I."/>
            <person name="Minx P."/>
            <person name="Cordum H."/>
            <person name="Wilson R."/>
            <person name="Cheng Z."/>
            <person name="Jin W."/>
            <person name="Jiang J."/>
            <person name="Leong S.A."/>
            <person name="Iwama H."/>
            <person name="Gojobori T."/>
            <person name="Itoh T."/>
            <person name="Niimura Y."/>
            <person name="Fujii Y."/>
            <person name="Habara T."/>
            <person name="Sakai H."/>
            <person name="Sato Y."/>
            <person name="Wilson G."/>
            <person name="Kumar K."/>
            <person name="McCouch S."/>
            <person name="Juretic N."/>
            <person name="Hoen D."/>
            <person name="Wright S."/>
            <person name="Bruskiewich R."/>
            <person name="Bureau T."/>
            <person name="Miyao A."/>
            <person name="Hirochika H."/>
            <person name="Nishikawa T."/>
            <person name="Kadowaki K."/>
            <person name="Sugiura M."/>
            <person name="Burr B."/>
            <person name="Sasaki T."/>
        </authorList>
    </citation>
    <scope>NUCLEOTIDE SEQUENCE [LARGE SCALE GENOMIC DNA]</scope>
    <source>
        <strain evidence="3">cv. Nipponbare</strain>
    </source>
</reference>
<dbReference type="AlphaFoldDB" id="Q6H801"/>
<proteinExistence type="predicted"/>
<feature type="region of interest" description="Disordered" evidence="1">
    <location>
        <begin position="114"/>
        <end position="144"/>
    </location>
</feature>
<feature type="compositionally biased region" description="Basic residues" evidence="1">
    <location>
        <begin position="336"/>
        <end position="345"/>
    </location>
</feature>
<feature type="region of interest" description="Disordered" evidence="1">
    <location>
        <begin position="172"/>
        <end position="222"/>
    </location>
</feature>
<reference evidence="3" key="2">
    <citation type="journal article" date="2008" name="Nucleic Acids Res.">
        <title>The rice annotation project database (RAP-DB): 2008 update.</title>
        <authorList>
            <consortium name="The rice annotation project (RAP)"/>
        </authorList>
    </citation>
    <scope>GENOME REANNOTATION</scope>
    <source>
        <strain evidence="3">cv. Nipponbare</strain>
    </source>
</reference>
<feature type="compositionally biased region" description="Low complexity" evidence="1">
    <location>
        <begin position="377"/>
        <end position="386"/>
    </location>
</feature>
<protein>
    <submittedName>
        <fullName evidence="2">Uncharacterized protein</fullName>
    </submittedName>
</protein>
<feature type="region of interest" description="Disordered" evidence="1">
    <location>
        <begin position="236"/>
        <end position="281"/>
    </location>
</feature>
<evidence type="ECO:0000313" key="2">
    <source>
        <dbReference type="EMBL" id="BAD25148.1"/>
    </source>
</evidence>
<evidence type="ECO:0000313" key="3">
    <source>
        <dbReference type="Proteomes" id="UP000000763"/>
    </source>
</evidence>
<dbReference type="Proteomes" id="UP000000763">
    <property type="component" value="Chromosome 2"/>
</dbReference>
<accession>Q6H801</accession>
<gene>
    <name evidence="2" type="primary">OJ1297_C09.30</name>
</gene>
<feature type="compositionally biased region" description="Low complexity" evidence="1">
    <location>
        <begin position="239"/>
        <end position="250"/>
    </location>
</feature>
<sequence length="402" mass="42780">MSYPVKNLRCGYCKLLLLICPELDVSFFRKRSTDTDVYNARTFTPSKRAHQRGAVEDRKEGAAGALVAANLEMRGGGERCDDNDEKREEALQQRICMCASKAFHSGAELTVASSHVARKQSNEELRSGAGPTRGAGPLGEHAGDDDSAPLWEVLGRCPWRVAGAALYFNRRPRRPRRPRSGRPELAGQERPAWGGEGDAGGPPSSAQRDDDDTTAVLLSPPSRRRRLELLRVDVGGGRAAAAAAGEASSGRRGRGESKMFGFGHHGQDQPPQHVGGGGAHQPTFNIFCRRPTRATSTRSRPTRATSTISAHGMKAAPLATPVTSGPTAPPLAACRRSARGRRRHCPPAPPLPSSSRAAATVLLAPPPRHRLREEGESGVAGTARAAAGGGSDGDHHHSRSAR</sequence>
<dbReference type="EMBL" id="AP004087">
    <property type="protein sequence ID" value="BAD25148.1"/>
    <property type="molecule type" value="Genomic_DNA"/>
</dbReference>
<feature type="region of interest" description="Disordered" evidence="1">
    <location>
        <begin position="318"/>
        <end position="402"/>
    </location>
</feature>
<name>Q6H801_ORYSJ</name>
<evidence type="ECO:0000256" key="1">
    <source>
        <dbReference type="SAM" id="MobiDB-lite"/>
    </source>
</evidence>